<gene>
    <name evidence="2" type="ORF">UFOPK2761_02060</name>
</gene>
<name>A0A6J6U008_9ZZZZ</name>
<reference evidence="2" key="1">
    <citation type="submission" date="2020-05" db="EMBL/GenBank/DDBJ databases">
        <authorList>
            <person name="Chiriac C."/>
            <person name="Salcher M."/>
            <person name="Ghai R."/>
            <person name="Kavagutti S V."/>
        </authorList>
    </citation>
    <scope>NUCLEOTIDE SEQUENCE</scope>
</reference>
<keyword evidence="1" id="KW-0472">Membrane</keyword>
<sequence>MSTLPTPYTYRLAPALAARLVGPALVLLAVLVLGLTALVAAADLSPDLLVLGAALGLLAVLGLGWWLRTRAWVLRVDEDGYAVGLVRGAGTRRARWTDVAQAATASPRGIPCFVLHLKDGTATTIPVQALAVDREDFVREMQRRLAAGQKLRPLS</sequence>
<dbReference type="EMBL" id="CAEZYQ010000015">
    <property type="protein sequence ID" value="CAB4752374.1"/>
    <property type="molecule type" value="Genomic_DNA"/>
</dbReference>
<keyword evidence="1" id="KW-0812">Transmembrane</keyword>
<organism evidence="2">
    <name type="scientific">freshwater metagenome</name>
    <dbReference type="NCBI Taxonomy" id="449393"/>
    <lineage>
        <taxon>unclassified sequences</taxon>
        <taxon>metagenomes</taxon>
        <taxon>ecological metagenomes</taxon>
    </lineage>
</organism>
<evidence type="ECO:0000256" key="1">
    <source>
        <dbReference type="SAM" id="Phobius"/>
    </source>
</evidence>
<accession>A0A6J6U008</accession>
<keyword evidence="1" id="KW-1133">Transmembrane helix</keyword>
<evidence type="ECO:0000313" key="2">
    <source>
        <dbReference type="EMBL" id="CAB4752374.1"/>
    </source>
</evidence>
<feature type="transmembrane region" description="Helical" evidence="1">
    <location>
        <begin position="48"/>
        <end position="67"/>
    </location>
</feature>
<feature type="transmembrane region" description="Helical" evidence="1">
    <location>
        <begin position="20"/>
        <end position="42"/>
    </location>
</feature>
<protein>
    <submittedName>
        <fullName evidence="2">Unannotated protein</fullName>
    </submittedName>
</protein>
<dbReference type="AlphaFoldDB" id="A0A6J6U008"/>
<proteinExistence type="predicted"/>